<sequence length="24" mass="2590">TAHSRAERIILEAIGGSRRQAAII</sequence>
<reference evidence="1 2" key="1">
    <citation type="submission" date="2013-09" db="EMBL/GenBank/DDBJ databases">
        <title>Corchorus capsularis genome sequencing.</title>
        <authorList>
            <person name="Alam M."/>
            <person name="Haque M.S."/>
            <person name="Islam M.S."/>
            <person name="Emdad E.M."/>
            <person name="Islam M.M."/>
            <person name="Ahmed B."/>
            <person name="Halim A."/>
            <person name="Hossen Q.M.M."/>
            <person name="Hossain M.Z."/>
            <person name="Ahmed R."/>
            <person name="Khan M.M."/>
            <person name="Islam R."/>
            <person name="Rashid M.M."/>
            <person name="Khan S.A."/>
            <person name="Rahman M.S."/>
            <person name="Alam M."/>
        </authorList>
    </citation>
    <scope>NUCLEOTIDE SEQUENCE [LARGE SCALE GENOMIC DNA]</scope>
    <source>
        <strain evidence="2">cv. CVL-1</strain>
        <tissue evidence="1">Whole seedling</tissue>
    </source>
</reference>
<organism evidence="1 2">
    <name type="scientific">Corchorus capsularis</name>
    <name type="common">Jute</name>
    <dbReference type="NCBI Taxonomy" id="210143"/>
    <lineage>
        <taxon>Eukaryota</taxon>
        <taxon>Viridiplantae</taxon>
        <taxon>Streptophyta</taxon>
        <taxon>Embryophyta</taxon>
        <taxon>Tracheophyta</taxon>
        <taxon>Spermatophyta</taxon>
        <taxon>Magnoliopsida</taxon>
        <taxon>eudicotyledons</taxon>
        <taxon>Gunneridae</taxon>
        <taxon>Pentapetalae</taxon>
        <taxon>rosids</taxon>
        <taxon>malvids</taxon>
        <taxon>Malvales</taxon>
        <taxon>Malvaceae</taxon>
        <taxon>Grewioideae</taxon>
        <taxon>Apeibeae</taxon>
        <taxon>Corchorus</taxon>
    </lineage>
</organism>
<keyword evidence="2" id="KW-1185">Reference proteome</keyword>
<protein>
    <submittedName>
        <fullName evidence="1">Uncharacterized protein</fullName>
    </submittedName>
</protein>
<feature type="non-terminal residue" evidence="1">
    <location>
        <position position="1"/>
    </location>
</feature>
<dbReference type="Proteomes" id="UP000188268">
    <property type="component" value="Unassembled WGS sequence"/>
</dbReference>
<evidence type="ECO:0000313" key="1">
    <source>
        <dbReference type="EMBL" id="OMO84860.1"/>
    </source>
</evidence>
<accession>A0A1R3IQS0</accession>
<gene>
    <name evidence="1" type="ORF">CCACVL1_10603</name>
</gene>
<dbReference type="AlphaFoldDB" id="A0A1R3IQS0"/>
<dbReference type="EMBL" id="AWWV01009664">
    <property type="protein sequence ID" value="OMO84860.1"/>
    <property type="molecule type" value="Genomic_DNA"/>
</dbReference>
<dbReference type="Gramene" id="OMO84860">
    <property type="protein sequence ID" value="OMO84860"/>
    <property type="gene ID" value="CCACVL1_10603"/>
</dbReference>
<name>A0A1R3IQS0_COCAP</name>
<comment type="caution">
    <text evidence="1">The sequence shown here is derived from an EMBL/GenBank/DDBJ whole genome shotgun (WGS) entry which is preliminary data.</text>
</comment>
<evidence type="ECO:0000313" key="2">
    <source>
        <dbReference type="Proteomes" id="UP000188268"/>
    </source>
</evidence>
<proteinExistence type="predicted"/>